<feature type="compositionally biased region" description="Basic and acidic residues" evidence="4">
    <location>
        <begin position="165"/>
        <end position="174"/>
    </location>
</feature>
<evidence type="ECO:0000256" key="4">
    <source>
        <dbReference type="SAM" id="MobiDB-lite"/>
    </source>
</evidence>
<proteinExistence type="inferred from homology"/>
<dbReference type="GO" id="GO:0070628">
    <property type="term" value="F:proteasome binding"/>
    <property type="evidence" value="ECO:0007669"/>
    <property type="project" value="InterPro"/>
</dbReference>
<evidence type="ECO:0000256" key="3">
    <source>
        <dbReference type="ARBA" id="ARBA00022942"/>
    </source>
</evidence>
<keyword evidence="7" id="KW-1185">Reference proteome</keyword>
<name>T1GIL4_MEGSC</name>
<dbReference type="STRING" id="36166.T1GIL4"/>
<reference evidence="6" key="2">
    <citation type="submission" date="2015-06" db="UniProtKB">
        <authorList>
            <consortium name="EnsemblMetazoa"/>
        </authorList>
    </citation>
    <scope>IDENTIFICATION</scope>
</reference>
<dbReference type="Gene3D" id="3.40.1000.30">
    <property type="match status" value="1"/>
</dbReference>
<evidence type="ECO:0000313" key="6">
    <source>
        <dbReference type="EnsemblMetazoa" id="MESCA003295-PA"/>
    </source>
</evidence>
<evidence type="ECO:0000256" key="2">
    <source>
        <dbReference type="ARBA" id="ARBA00015575"/>
    </source>
</evidence>
<accession>T1GIL4</accession>
<feature type="compositionally biased region" description="Polar residues" evidence="4">
    <location>
        <begin position="155"/>
        <end position="164"/>
    </location>
</feature>
<dbReference type="AlphaFoldDB" id="T1GIL4"/>
<sequence length="253" mass="28306">MAGTSGGNEFFGIDLLLKTVEKDVTRNTDIIVVMVHWFLTKNSSFRCIGIGDDRTVTEQDTGSELLPASWNDSSERYTLRYVSDKILYILIGTHSANTFLINLLNTRTEKVSNVALKPNDIVKSLNGSIQNMVPSITYLMDRFRKELVKPVFTGTSRDGITQTQQERDRGSTMSFDDLRFPARNSGTCTYSPIMLPRPGGVRDPIRDVGRSDLMPGGVGGGMIFEPPDHVLLDREDHHQTILLKGLTHLHHQE</sequence>
<evidence type="ECO:0000313" key="7">
    <source>
        <dbReference type="Proteomes" id="UP000015102"/>
    </source>
</evidence>
<dbReference type="GO" id="GO:0043161">
    <property type="term" value="P:proteasome-mediated ubiquitin-dependent protein catabolic process"/>
    <property type="evidence" value="ECO:0007669"/>
    <property type="project" value="InterPro"/>
</dbReference>
<dbReference type="EMBL" id="CAQQ02001161">
    <property type="status" value="NOT_ANNOTATED_CDS"/>
    <property type="molecule type" value="Genomic_DNA"/>
</dbReference>
<evidence type="ECO:0000256" key="1">
    <source>
        <dbReference type="ARBA" id="ARBA00006405"/>
    </source>
</evidence>
<dbReference type="EnsemblMetazoa" id="MESCA003295-RA">
    <property type="protein sequence ID" value="MESCA003295-PA"/>
    <property type="gene ID" value="MESCA003295"/>
</dbReference>
<dbReference type="Pfam" id="PF11566">
    <property type="entry name" value="PI31_Prot_N"/>
    <property type="match status" value="1"/>
</dbReference>
<comment type="similarity">
    <text evidence="1">Belongs to the proteasome inhibitor PI31 family.</text>
</comment>
<organism evidence="6 7">
    <name type="scientific">Megaselia scalaris</name>
    <name type="common">Humpbacked fly</name>
    <name type="synonym">Phora scalaris</name>
    <dbReference type="NCBI Taxonomy" id="36166"/>
    <lineage>
        <taxon>Eukaryota</taxon>
        <taxon>Metazoa</taxon>
        <taxon>Ecdysozoa</taxon>
        <taxon>Arthropoda</taxon>
        <taxon>Hexapoda</taxon>
        <taxon>Insecta</taxon>
        <taxon>Pterygota</taxon>
        <taxon>Neoptera</taxon>
        <taxon>Endopterygota</taxon>
        <taxon>Diptera</taxon>
        <taxon>Brachycera</taxon>
        <taxon>Muscomorpha</taxon>
        <taxon>Platypezoidea</taxon>
        <taxon>Phoridae</taxon>
        <taxon>Megaseliini</taxon>
        <taxon>Megaselia</taxon>
    </lineage>
</organism>
<reference evidence="7" key="1">
    <citation type="submission" date="2013-02" db="EMBL/GenBank/DDBJ databases">
        <authorList>
            <person name="Hughes D."/>
        </authorList>
    </citation>
    <scope>NUCLEOTIDE SEQUENCE</scope>
    <source>
        <strain>Durham</strain>
        <strain evidence="7">NC isolate 2 -- Noor lab</strain>
    </source>
</reference>
<dbReference type="GO" id="GO:0004866">
    <property type="term" value="F:endopeptidase inhibitor activity"/>
    <property type="evidence" value="ECO:0007669"/>
    <property type="project" value="InterPro"/>
</dbReference>
<feature type="domain" description="PI31 proteasome regulator N-terminal" evidence="5">
    <location>
        <begin position="21"/>
        <end position="157"/>
    </location>
</feature>
<dbReference type="Proteomes" id="UP000015102">
    <property type="component" value="Unassembled WGS sequence"/>
</dbReference>
<feature type="region of interest" description="Disordered" evidence="4">
    <location>
        <begin position="155"/>
        <end position="174"/>
    </location>
</feature>
<dbReference type="HOGENOM" id="CLU_090116_0_0_1"/>
<dbReference type="PANTHER" id="PTHR13266">
    <property type="entry name" value="PROTEASOME INHIBITOR"/>
    <property type="match status" value="1"/>
</dbReference>
<dbReference type="PANTHER" id="PTHR13266:SF1">
    <property type="entry name" value="PROTEASOME INHIBITOR PI31 SUBUNIT"/>
    <property type="match status" value="1"/>
</dbReference>
<keyword evidence="3" id="KW-0647">Proteasome</keyword>
<dbReference type="InterPro" id="IPR021625">
    <property type="entry name" value="PI31_Prot_N"/>
</dbReference>
<protein>
    <recommendedName>
        <fullName evidence="2">Proteasome inhibitor PI31 subunit</fullName>
    </recommendedName>
</protein>
<dbReference type="GO" id="GO:0000502">
    <property type="term" value="C:proteasome complex"/>
    <property type="evidence" value="ECO:0007669"/>
    <property type="project" value="UniProtKB-KW"/>
</dbReference>
<dbReference type="InterPro" id="IPR045128">
    <property type="entry name" value="PI31-like"/>
</dbReference>
<evidence type="ECO:0000259" key="5">
    <source>
        <dbReference type="Pfam" id="PF11566"/>
    </source>
</evidence>